<dbReference type="Gene3D" id="2.180.10.10">
    <property type="entry name" value="RHS repeat-associated core"/>
    <property type="match status" value="3"/>
</dbReference>
<feature type="chain" id="PRO_5039640943" evidence="2">
    <location>
        <begin position="21"/>
        <end position="2128"/>
    </location>
</feature>
<protein>
    <submittedName>
        <fullName evidence="3">Type IV secretion protein Rhs</fullName>
    </submittedName>
</protein>
<evidence type="ECO:0000313" key="4">
    <source>
        <dbReference type="Proteomes" id="UP000318578"/>
    </source>
</evidence>
<evidence type="ECO:0000313" key="3">
    <source>
        <dbReference type="EMBL" id="TVT13687.1"/>
    </source>
</evidence>
<dbReference type="OrthoDB" id="291011at2"/>
<dbReference type="NCBIfam" id="TIGR03696">
    <property type="entry name" value="Rhs_assc_core"/>
    <property type="match status" value="1"/>
</dbReference>
<feature type="signal peptide" evidence="2">
    <location>
        <begin position="1"/>
        <end position="20"/>
    </location>
</feature>
<dbReference type="Proteomes" id="UP000318578">
    <property type="component" value="Unassembled WGS sequence"/>
</dbReference>
<dbReference type="InterPro" id="IPR022385">
    <property type="entry name" value="Rhs_assc_core"/>
</dbReference>
<organism evidence="3 4">
    <name type="scientific">Amycolatopsis acidiphila</name>
    <dbReference type="NCBI Taxonomy" id="715473"/>
    <lineage>
        <taxon>Bacteria</taxon>
        <taxon>Bacillati</taxon>
        <taxon>Actinomycetota</taxon>
        <taxon>Actinomycetes</taxon>
        <taxon>Pseudonocardiales</taxon>
        <taxon>Pseudonocardiaceae</taxon>
        <taxon>Amycolatopsis</taxon>
    </lineage>
</organism>
<dbReference type="InterPro" id="IPR050708">
    <property type="entry name" value="T6SS_VgrG/RHS"/>
</dbReference>
<keyword evidence="2" id="KW-0732">Signal</keyword>
<evidence type="ECO:0000256" key="2">
    <source>
        <dbReference type="SAM" id="SignalP"/>
    </source>
</evidence>
<accession>A0A557ZNS2</accession>
<dbReference type="RefSeq" id="WP_144646107.1">
    <property type="nucleotide sequence ID" value="NZ_BNAX01000051.1"/>
</dbReference>
<feature type="region of interest" description="Disordered" evidence="1">
    <location>
        <begin position="194"/>
        <end position="217"/>
    </location>
</feature>
<name>A0A557ZNS2_9PSEU</name>
<keyword evidence="4" id="KW-1185">Reference proteome</keyword>
<dbReference type="PANTHER" id="PTHR32305:SF17">
    <property type="entry name" value="TRNA NUCLEASE WAPA"/>
    <property type="match status" value="1"/>
</dbReference>
<evidence type="ECO:0000256" key="1">
    <source>
        <dbReference type="SAM" id="MobiDB-lite"/>
    </source>
</evidence>
<reference evidence="3 4" key="1">
    <citation type="submission" date="2019-07" db="EMBL/GenBank/DDBJ databases">
        <title>New species of Amycolatopsis and Streptomyces.</title>
        <authorList>
            <person name="Duangmal K."/>
            <person name="Teo W.F.A."/>
            <person name="Lipun K."/>
        </authorList>
    </citation>
    <scope>NUCLEOTIDE SEQUENCE [LARGE SCALE GENOMIC DNA]</scope>
    <source>
        <strain evidence="3 4">JCM 30562</strain>
    </source>
</reference>
<sequence>MALVIVAALVTSLLTAPAIAAAVENAKPPVPVTPQIPHRDVPLPARGQAAAPPAAVPAAVLPASGNADVAPRSATTPGRVGPTPITVAAAAPGRTTPALKVHLADPTAARDAGVTGVLFSLERTPGSTGDLATVGVDYSQFRDVTAGFGDRAQLVQLPACVLITPAAPQCRIQTPIPSAEANRTTNTITAQVSFGPRSQATAKAARPDSTATPSTTSNVIVLATATSSSGPTGTFTASSLSPSGSWSVTGDSGQFGWSYPIAVPPAASGTVAPKIALSYSSSSVDGRTSSTNNQVSWVGEGWDYTPGYIERTYRQCSDDTTLPAAQQTDDLCWAGQVVTMDLGGTSMHLVRDDATGSWHPVADNGARVELLTGSGNGALNGEYWKITTVDGTQYFFGRNSGPGYTNQGTTNSTWTTPVYGAHPGDPCYNASGFAASSCAQAWRWNLDYVEDTHGNVTTYYYTPETNFYGANNGTTGVAYTRGGYLSRIDYGLRDENGTIYAHPAPDEVQFTVAERCVPTSTFSCDPSLFTAANASKWPDTPQDQQCLAGATCNNHAPTFWTTKRLTNITTQYYNGTGYTKVDAYALAQQFASSGDPALWLNSITRTGFKPDGTSITLPPVSFAGQVMDNRVAGYNNQPPMARWRLTNITAETGQRTLISYSQPECTATNVPADPSQDTKRCFPVYWAFPYQTNPTLDYFHKYVVTSVQVQDPNALSPSQLTSYTYVGAPAWHFDDNEIVKPAHRTYGQFRGYSEVDVTTGDSGNNTNGHADTTTLTKTTYYRGMDGDTLPGGATRTATVPDSLGETVRDSDLYSDNPREVQTFNGPTGPRVSSTITDLSTIATTATRNRTGLPALIAAVLAPTKTRDITDLAVGGTRTATTTNVYDSLGRLTAATSSGDGVPDMCTITSYADNTTSWIRDKAAETITSQQTCPAPGTMPSPILSDVRNFYDGSTSLAAAPSTGDVTRTDTATSNNGGTLTFATTSTATYDSSGRPLVSTDGLNRHTTLAYTPSDGGSLTQTVTTNAANQTTTVNVDAGRGATTSTLDVAGHRTDATYDPLGRLTAVWLPGHSMASNDPASTTYAYQLSATTPPAVTTKTLVHTTTANTYVTSIKIYDALGQLKQTQTDAEGGGRTVSDSFYDSHGWVTSTHDRYYTDGAPSTMISVADSAVDSRTVDTYDGAGRIIDAAAYNGVTFTWDTKTVYGGDRTTTIPPAGGVTTSTLTDTRGHTTETRQFTTAPTINGSVVTGGTYQSTLQAYNPLGQLTKITDASGNVWTSTYDLLGNKIQATDPGTGTTHYTYDLAGQLTSSTDARNQTLAYTYDPIGRATAEYSGSTTGTKLASWVYDTVQKGKLTYSTRYTPQGNYLVGYGGYDGEGNPTSLTIGLPSSETGLSGNHTTQYEWSDPGRLASTLPAPGGGLPGEWVSTLYDSLGNATSSDGYNGYVSSVAYTPYGEPAQVSMGDIGMASWLTYDYDAQTRRLNHVNYSAQTGTPQLDDTTYRYDPVGNPIRTVDVQGVQGGPTETQCYAYDALDRLSQAWTATDSCAASPTTSVIGGTQPYWQSWTFDPTGLRQTQTIHALPGNTGGDTTTNYTYPSAATPQAATLTSTATTGPGGNSSTGYTYDADGNTLTRTVPAGNQTLTWDAENHLASVAAPAGTTSYVYDADGNELVRHDPGSTTLYLPGEELTYNTSTATVTGTRYYQINDQTVALRVGGANPTYVAGDPHGSMQIAYRPDTGAITRRALDPYGNPLGSVTTTTTGTTTSGTWPDAHGFLNKPQDPNTGLTDIGARTYDPTTGRFLSVDPVLNLAQSQGTNGYAYGADNPVSTSDPTGLEPYPSACVGSDMGAQCVDYYYDGPSAIHDPNLDPGAAASCNFQHDCLYNEGTLKGGADKRLNRTKHYPLPHPVLPKPTGSAFDLLAGLISEIADLGALACGPTVLGVLGICQRGDTAVQQTLVAHGADPNSQLFAVGKAATIAATAVASPEAAAADAVAPEAAASAAADPAALQAAVEQRASQVVATQSIRQRGPVLTGAMDTKTGDIFFGQNTGVPDPLHPVLQQRLDEFPGPGAPYKGTPGAHSEINAVNQGLFARSGSQIDDFIFYNVRLRGAAQGEFIEMCPNCAWILGK</sequence>
<dbReference type="Pfam" id="PF14431">
    <property type="entry name" value="YwqJ-deaminase"/>
    <property type="match status" value="1"/>
</dbReference>
<dbReference type="InterPro" id="IPR025968">
    <property type="entry name" value="YwqJ_deaminase"/>
</dbReference>
<proteinExistence type="predicted"/>
<gene>
    <name evidence="3" type="ORF">FNH06_38800</name>
</gene>
<dbReference type="InterPro" id="IPR031325">
    <property type="entry name" value="RHS_repeat"/>
</dbReference>
<comment type="caution">
    <text evidence="3">The sequence shown here is derived from an EMBL/GenBank/DDBJ whole genome shotgun (WGS) entry which is preliminary data.</text>
</comment>
<feature type="region of interest" description="Disordered" evidence="1">
    <location>
        <begin position="1759"/>
        <end position="1782"/>
    </location>
</feature>
<dbReference type="PANTHER" id="PTHR32305">
    <property type="match status" value="1"/>
</dbReference>
<dbReference type="NCBIfam" id="TIGR01643">
    <property type="entry name" value="YD_repeat_2x"/>
    <property type="match status" value="3"/>
</dbReference>
<dbReference type="EMBL" id="VJZA01000157">
    <property type="protein sequence ID" value="TVT13687.1"/>
    <property type="molecule type" value="Genomic_DNA"/>
</dbReference>
<feature type="compositionally biased region" description="Polar residues" evidence="1">
    <location>
        <begin position="1212"/>
        <end position="1225"/>
    </location>
</feature>
<dbReference type="InterPro" id="IPR006530">
    <property type="entry name" value="YD"/>
</dbReference>
<dbReference type="Pfam" id="PF05593">
    <property type="entry name" value="RHS_repeat"/>
    <property type="match status" value="2"/>
</dbReference>
<feature type="region of interest" description="Disordered" evidence="1">
    <location>
        <begin position="1212"/>
        <end position="1231"/>
    </location>
</feature>